<dbReference type="Proteomes" id="UP000002522">
    <property type="component" value="Chromosome"/>
</dbReference>
<feature type="domain" description="ABC transporter" evidence="4">
    <location>
        <begin position="57"/>
        <end position="287"/>
    </location>
</feature>
<dbReference type="PROSITE" id="PS00211">
    <property type="entry name" value="ABC_TRANSPORTER_1"/>
    <property type="match status" value="1"/>
</dbReference>
<protein>
    <submittedName>
        <fullName evidence="5">ABC transporter ATP-binding protein</fullName>
    </submittedName>
</protein>
<keyword evidence="6" id="KW-1185">Reference proteome</keyword>
<dbReference type="EMBL" id="BA000026">
    <property type="protein sequence ID" value="BAC43887.1"/>
    <property type="molecule type" value="Genomic_DNA"/>
</dbReference>
<keyword evidence="1" id="KW-0813">Transport</keyword>
<accession>Q8EWV3</accession>
<keyword evidence="2" id="KW-0547">Nucleotide-binding</keyword>
<sequence>MKFPFTKKDNNFISSLKSKQLEKKEKEYQMEMNAAHEYFERFIRVNQEDIDLTKPLLEVVNLRKQYYGKKHPTIDNLNFKVYPGEFHAFVGANGAGKTTTIKSIIGSYRNFDGSIYISGIDNKNLESRTKMGYIPENTFFPSRISSFDYLYYTAKLNKIKSKEAKLFAESILKKFRMWDLRNQSPNNFSSGQKKKILLAQALSNNPDILIMDEPTANLDPKARIDFFDILGELQKLHKSIFISSHILSELDLYSNAVTILDNGKIVYTQKRNKNENGEMCYRIKLVEDFEGDKVGKYEVNSNNEIIYEFKDKNELAELIDKLISKEILVKFEKYYLSIEDLYKKYVIYGSVDTKETGNLDKERKNPQTFF</sequence>
<dbReference type="GO" id="GO:0005524">
    <property type="term" value="F:ATP binding"/>
    <property type="evidence" value="ECO:0007669"/>
    <property type="project" value="UniProtKB-KW"/>
</dbReference>
<proteinExistence type="predicted"/>
<evidence type="ECO:0000256" key="2">
    <source>
        <dbReference type="ARBA" id="ARBA00022741"/>
    </source>
</evidence>
<organism evidence="5 6">
    <name type="scientific">Malacoplasma penetrans (strain HF-2)</name>
    <name type="common">Mycoplasma penetrans</name>
    <dbReference type="NCBI Taxonomy" id="272633"/>
    <lineage>
        <taxon>Bacteria</taxon>
        <taxon>Bacillati</taxon>
        <taxon>Mycoplasmatota</taxon>
        <taxon>Mycoplasmoidales</taxon>
        <taxon>Mycoplasmoidaceae</taxon>
        <taxon>Malacoplasma</taxon>
    </lineage>
</organism>
<dbReference type="PANTHER" id="PTHR42939:SF1">
    <property type="entry name" value="ABC TRANSPORTER ATP-BINDING PROTEIN ALBC-RELATED"/>
    <property type="match status" value="1"/>
</dbReference>
<dbReference type="InterPro" id="IPR017871">
    <property type="entry name" value="ABC_transporter-like_CS"/>
</dbReference>
<evidence type="ECO:0000313" key="5">
    <source>
        <dbReference type="EMBL" id="BAC43887.1"/>
    </source>
</evidence>
<dbReference type="InterPro" id="IPR027417">
    <property type="entry name" value="P-loop_NTPase"/>
</dbReference>
<dbReference type="InterPro" id="IPR051782">
    <property type="entry name" value="ABC_Transporter_VariousFunc"/>
</dbReference>
<dbReference type="KEGG" id="mpe:MYPE960"/>
<name>Q8EWV3_MALP2</name>
<reference evidence="5 6" key="1">
    <citation type="journal article" date="2002" name="Nucleic Acids Res.">
        <title>The complete genomic sequence of Mycoplasma penetrans, an intracellular bacterial pathogen in humans.</title>
        <authorList>
            <person name="Sasaki Y."/>
            <person name="Ishikawa J."/>
            <person name="Yamashita A."/>
            <person name="Oshima K."/>
            <person name="Kenri T."/>
            <person name="Furuya K."/>
            <person name="Yoshino C."/>
            <person name="Horino A."/>
            <person name="Shiba T."/>
            <person name="Sasaki T."/>
            <person name="Hattori M."/>
        </authorList>
    </citation>
    <scope>NUCLEOTIDE SEQUENCE [LARGE SCALE GENOMIC DNA]</scope>
    <source>
        <strain evidence="5 6">HF-2</strain>
    </source>
</reference>
<dbReference type="GO" id="GO:0016887">
    <property type="term" value="F:ATP hydrolysis activity"/>
    <property type="evidence" value="ECO:0007669"/>
    <property type="project" value="InterPro"/>
</dbReference>
<dbReference type="InParanoid" id="Q8EWV3"/>
<dbReference type="AlphaFoldDB" id="Q8EWV3"/>
<dbReference type="PROSITE" id="PS50893">
    <property type="entry name" value="ABC_TRANSPORTER_2"/>
    <property type="match status" value="1"/>
</dbReference>
<dbReference type="STRING" id="272633.gene:10731188"/>
<gene>
    <name evidence="5" type="ordered locus">MYPE960</name>
</gene>
<dbReference type="eggNOG" id="COG1131">
    <property type="taxonomic scope" value="Bacteria"/>
</dbReference>
<dbReference type="FunCoup" id="Q8EWV3">
    <property type="interactions" value="267"/>
</dbReference>
<dbReference type="SUPFAM" id="SSF52540">
    <property type="entry name" value="P-loop containing nucleoside triphosphate hydrolases"/>
    <property type="match status" value="1"/>
</dbReference>
<dbReference type="Gene3D" id="3.40.50.300">
    <property type="entry name" value="P-loop containing nucleotide triphosphate hydrolases"/>
    <property type="match status" value="1"/>
</dbReference>
<evidence type="ECO:0000256" key="1">
    <source>
        <dbReference type="ARBA" id="ARBA00022448"/>
    </source>
</evidence>
<dbReference type="Pfam" id="PF00005">
    <property type="entry name" value="ABC_tran"/>
    <property type="match status" value="1"/>
</dbReference>
<dbReference type="InterPro" id="IPR003593">
    <property type="entry name" value="AAA+_ATPase"/>
</dbReference>
<dbReference type="CDD" id="cd03230">
    <property type="entry name" value="ABC_DR_subfamily_A"/>
    <property type="match status" value="1"/>
</dbReference>
<dbReference type="InterPro" id="IPR003439">
    <property type="entry name" value="ABC_transporter-like_ATP-bd"/>
</dbReference>
<evidence type="ECO:0000256" key="3">
    <source>
        <dbReference type="ARBA" id="ARBA00022840"/>
    </source>
</evidence>
<dbReference type="PANTHER" id="PTHR42939">
    <property type="entry name" value="ABC TRANSPORTER ATP-BINDING PROTEIN ALBC-RELATED"/>
    <property type="match status" value="1"/>
</dbReference>
<evidence type="ECO:0000313" key="6">
    <source>
        <dbReference type="Proteomes" id="UP000002522"/>
    </source>
</evidence>
<dbReference type="HOGENOM" id="CLU_000604_1_2_14"/>
<evidence type="ECO:0000259" key="4">
    <source>
        <dbReference type="PROSITE" id="PS50893"/>
    </source>
</evidence>
<keyword evidence="3 5" id="KW-0067">ATP-binding</keyword>
<dbReference type="SMART" id="SM00382">
    <property type="entry name" value="AAA"/>
    <property type="match status" value="1"/>
</dbReference>